<feature type="domain" description="Flagellar assembly protein FliH/Type III secretion system HrpE" evidence="11">
    <location>
        <begin position="125"/>
        <end position="249"/>
    </location>
</feature>
<keyword evidence="12" id="KW-0969">Cilium</keyword>
<evidence type="ECO:0000313" key="13">
    <source>
        <dbReference type="Proteomes" id="UP001157134"/>
    </source>
</evidence>
<dbReference type="NCBIfam" id="NF004270">
    <property type="entry name" value="PRK05687.2-1"/>
    <property type="match status" value="1"/>
</dbReference>
<protein>
    <recommendedName>
        <fullName evidence="4">Flagellar assembly protein FliH</fullName>
    </recommendedName>
</protein>
<dbReference type="InterPro" id="IPR051472">
    <property type="entry name" value="T3SS_Stator/FliH"/>
</dbReference>
<gene>
    <name evidence="12" type="primary">fliH</name>
    <name evidence="12" type="ORF">tloyanaT_09250</name>
</gene>
<feature type="compositionally biased region" description="Polar residues" evidence="10">
    <location>
        <begin position="1"/>
        <end position="23"/>
    </location>
</feature>
<comment type="subcellular location">
    <subcellularLocation>
        <location evidence="2">Cytoplasm</location>
    </subcellularLocation>
</comment>
<keyword evidence="6" id="KW-0963">Cytoplasm</keyword>
<accession>A0ABQ6H965</accession>
<dbReference type="InterPro" id="IPR018035">
    <property type="entry name" value="Flagellar_FliH/T3SS_HrpE"/>
</dbReference>
<dbReference type="PRINTS" id="PR01003">
    <property type="entry name" value="FLGFLIH"/>
</dbReference>
<comment type="similarity">
    <text evidence="3">Belongs to the FliH family.</text>
</comment>
<keyword evidence="7" id="KW-1005">Bacterial flagellum biogenesis</keyword>
<dbReference type="RefSeq" id="WP_284296269.1">
    <property type="nucleotide sequence ID" value="NZ_BSSV01000001.1"/>
</dbReference>
<keyword evidence="12" id="KW-0282">Flagellum</keyword>
<dbReference type="PANTHER" id="PTHR34982:SF1">
    <property type="entry name" value="FLAGELLAR ASSEMBLY PROTEIN FLIH"/>
    <property type="match status" value="1"/>
</dbReference>
<feature type="region of interest" description="Disordered" evidence="10">
    <location>
        <begin position="1"/>
        <end position="33"/>
    </location>
</feature>
<evidence type="ECO:0000256" key="6">
    <source>
        <dbReference type="ARBA" id="ARBA00022490"/>
    </source>
</evidence>
<proteinExistence type="inferred from homology"/>
<evidence type="ECO:0000256" key="7">
    <source>
        <dbReference type="ARBA" id="ARBA00022795"/>
    </source>
</evidence>
<reference evidence="12 13" key="1">
    <citation type="submission" date="2023-03" db="EMBL/GenBank/DDBJ databases">
        <title>Thalassotalea loyana LMG 22536T draft genome sequence.</title>
        <authorList>
            <person name="Sawabe T."/>
        </authorList>
    </citation>
    <scope>NUCLEOTIDE SEQUENCE [LARGE SCALE GENOMIC DNA]</scope>
    <source>
        <strain evidence="12 13">LMG 22536</strain>
    </source>
</reference>
<name>A0ABQ6H965_9GAMM</name>
<keyword evidence="8" id="KW-0653">Protein transport</keyword>
<keyword evidence="9" id="KW-1006">Bacterial flagellum protein export</keyword>
<keyword evidence="13" id="KW-1185">Reference proteome</keyword>
<evidence type="ECO:0000256" key="2">
    <source>
        <dbReference type="ARBA" id="ARBA00004496"/>
    </source>
</evidence>
<comment type="caution">
    <text evidence="12">The sequence shown here is derived from an EMBL/GenBank/DDBJ whole genome shotgun (WGS) entry which is preliminary data.</text>
</comment>
<evidence type="ECO:0000256" key="5">
    <source>
        <dbReference type="ARBA" id="ARBA00022448"/>
    </source>
</evidence>
<evidence type="ECO:0000256" key="4">
    <source>
        <dbReference type="ARBA" id="ARBA00016507"/>
    </source>
</evidence>
<evidence type="ECO:0000256" key="10">
    <source>
        <dbReference type="SAM" id="MobiDB-lite"/>
    </source>
</evidence>
<comment type="function">
    <text evidence="1">Needed for flagellar regrowth and assembly.</text>
</comment>
<evidence type="ECO:0000256" key="1">
    <source>
        <dbReference type="ARBA" id="ARBA00003041"/>
    </source>
</evidence>
<dbReference type="Pfam" id="PF02108">
    <property type="entry name" value="FliH"/>
    <property type="match status" value="1"/>
</dbReference>
<keyword evidence="12" id="KW-0966">Cell projection</keyword>
<dbReference type="InterPro" id="IPR000563">
    <property type="entry name" value="Flag_FliH"/>
</dbReference>
<organism evidence="12 13">
    <name type="scientific">Thalassotalea loyana</name>
    <dbReference type="NCBI Taxonomy" id="280483"/>
    <lineage>
        <taxon>Bacteria</taxon>
        <taxon>Pseudomonadati</taxon>
        <taxon>Pseudomonadota</taxon>
        <taxon>Gammaproteobacteria</taxon>
        <taxon>Alteromonadales</taxon>
        <taxon>Colwelliaceae</taxon>
        <taxon>Thalassotalea</taxon>
    </lineage>
</organism>
<dbReference type="EMBL" id="BSSV01000001">
    <property type="protein sequence ID" value="GLX84673.1"/>
    <property type="molecule type" value="Genomic_DNA"/>
</dbReference>
<evidence type="ECO:0000256" key="3">
    <source>
        <dbReference type="ARBA" id="ARBA00006602"/>
    </source>
</evidence>
<dbReference type="PANTHER" id="PTHR34982">
    <property type="entry name" value="YOP PROTEINS TRANSLOCATION PROTEIN L"/>
    <property type="match status" value="1"/>
</dbReference>
<evidence type="ECO:0000256" key="9">
    <source>
        <dbReference type="ARBA" id="ARBA00023225"/>
    </source>
</evidence>
<keyword evidence="5" id="KW-0813">Transport</keyword>
<sequence>MTKISQKTSTRQMLTNQDASSWQLPDVEDRSHDEEVNALGFKKGWKYEPPEESQEEEVVPLTAEDIEAIRQAAYEEGFSQGKEEGFAQGYEEGKAQGHQEGIVSGHDEGLAQGLAQGEEQITQLANNWTEMVDELHQPLAKVVGNVEQQLLELVVQLTQAVTLEEGKINPDIIFQALDRGMKALPSQEAQTQIYLNPIDLKLVEAQYGPEFLQEKGWRLLPAPHVEQGGCQIENATSNIDLTMKSRLKDVLDSFLQEALHQSN</sequence>
<evidence type="ECO:0000256" key="8">
    <source>
        <dbReference type="ARBA" id="ARBA00022927"/>
    </source>
</evidence>
<evidence type="ECO:0000313" key="12">
    <source>
        <dbReference type="EMBL" id="GLX84673.1"/>
    </source>
</evidence>
<dbReference type="Proteomes" id="UP001157134">
    <property type="component" value="Unassembled WGS sequence"/>
</dbReference>
<evidence type="ECO:0000259" key="11">
    <source>
        <dbReference type="Pfam" id="PF02108"/>
    </source>
</evidence>